<evidence type="ECO:0000256" key="3">
    <source>
        <dbReference type="ARBA" id="ARBA00022475"/>
    </source>
</evidence>
<keyword evidence="3" id="KW-1003">Cell membrane</keyword>
<evidence type="ECO:0000256" key="2">
    <source>
        <dbReference type="ARBA" id="ARBA00005236"/>
    </source>
</evidence>
<accession>A0A4U0QBT4</accession>
<dbReference type="GO" id="GO:0044874">
    <property type="term" value="P:lipoprotein localization to outer membrane"/>
    <property type="evidence" value="ECO:0007669"/>
    <property type="project" value="TreeGrafter"/>
</dbReference>
<feature type="domain" description="ABC3 transporter permease C-terminal" evidence="8">
    <location>
        <begin position="327"/>
        <end position="451"/>
    </location>
</feature>
<keyword evidence="10" id="KW-1185">Reference proteome</keyword>
<feature type="transmembrane region" description="Helical" evidence="7">
    <location>
        <begin position="21"/>
        <end position="39"/>
    </location>
</feature>
<evidence type="ECO:0000256" key="7">
    <source>
        <dbReference type="SAM" id="Phobius"/>
    </source>
</evidence>
<comment type="subcellular location">
    <subcellularLocation>
        <location evidence="1">Cell membrane</location>
        <topology evidence="1">Multi-pass membrane protein</topology>
    </subcellularLocation>
</comment>
<proteinExistence type="inferred from homology"/>
<protein>
    <submittedName>
        <fullName evidence="9">ABC transporter permease</fullName>
    </submittedName>
</protein>
<gene>
    <name evidence="9" type="ORF">FAZ21_00825</name>
</gene>
<dbReference type="Pfam" id="PF02687">
    <property type="entry name" value="FtsX"/>
    <property type="match status" value="1"/>
</dbReference>
<name>A0A4U0QBT4_9NEIS</name>
<dbReference type="OrthoDB" id="9770036at2"/>
<evidence type="ECO:0000313" key="10">
    <source>
        <dbReference type="Proteomes" id="UP000310016"/>
    </source>
</evidence>
<keyword evidence="4 7" id="KW-0812">Transmembrane</keyword>
<keyword evidence="6 7" id="KW-0472">Membrane</keyword>
<evidence type="ECO:0000313" key="9">
    <source>
        <dbReference type="EMBL" id="TJZ78861.1"/>
    </source>
</evidence>
<organism evidence="9 10">
    <name type="scientific">Chitiniphilus eburneus</name>
    <dbReference type="NCBI Taxonomy" id="2571148"/>
    <lineage>
        <taxon>Bacteria</taxon>
        <taxon>Pseudomonadati</taxon>
        <taxon>Pseudomonadota</taxon>
        <taxon>Betaproteobacteria</taxon>
        <taxon>Neisseriales</taxon>
        <taxon>Chitinibacteraceae</taxon>
        <taxon>Chitiniphilus</taxon>
    </lineage>
</organism>
<dbReference type="RefSeq" id="WP_136771376.1">
    <property type="nucleotide sequence ID" value="NZ_CP156074.1"/>
</dbReference>
<dbReference type="EMBL" id="SUMF01000001">
    <property type="protein sequence ID" value="TJZ78861.1"/>
    <property type="molecule type" value="Genomic_DNA"/>
</dbReference>
<dbReference type="InterPro" id="IPR051447">
    <property type="entry name" value="Lipoprotein-release_system"/>
</dbReference>
<feature type="transmembrane region" description="Helical" evidence="7">
    <location>
        <begin position="424"/>
        <end position="444"/>
    </location>
</feature>
<dbReference type="PANTHER" id="PTHR30489">
    <property type="entry name" value="LIPOPROTEIN-RELEASING SYSTEM TRANSMEMBRANE PROTEIN LOLE"/>
    <property type="match status" value="1"/>
</dbReference>
<feature type="transmembrane region" description="Helical" evidence="7">
    <location>
        <begin position="371"/>
        <end position="398"/>
    </location>
</feature>
<evidence type="ECO:0000256" key="1">
    <source>
        <dbReference type="ARBA" id="ARBA00004651"/>
    </source>
</evidence>
<dbReference type="GO" id="GO:0098797">
    <property type="term" value="C:plasma membrane protein complex"/>
    <property type="evidence" value="ECO:0007669"/>
    <property type="project" value="TreeGrafter"/>
</dbReference>
<comment type="similarity">
    <text evidence="2">Belongs to the ABC-4 integral membrane protein family. LolC/E subfamily.</text>
</comment>
<dbReference type="Proteomes" id="UP000310016">
    <property type="component" value="Unassembled WGS sequence"/>
</dbReference>
<dbReference type="InterPro" id="IPR003838">
    <property type="entry name" value="ABC3_permease_C"/>
</dbReference>
<dbReference type="PANTHER" id="PTHR30489:SF0">
    <property type="entry name" value="LIPOPROTEIN-RELEASING SYSTEM TRANSMEMBRANE PROTEIN LOLE"/>
    <property type="match status" value="1"/>
</dbReference>
<evidence type="ECO:0000259" key="8">
    <source>
        <dbReference type="Pfam" id="PF02687"/>
    </source>
</evidence>
<dbReference type="AlphaFoldDB" id="A0A4U0QBT4"/>
<evidence type="ECO:0000256" key="4">
    <source>
        <dbReference type="ARBA" id="ARBA00022692"/>
    </source>
</evidence>
<evidence type="ECO:0000256" key="5">
    <source>
        <dbReference type="ARBA" id="ARBA00022989"/>
    </source>
</evidence>
<evidence type="ECO:0000256" key="6">
    <source>
        <dbReference type="ARBA" id="ARBA00023136"/>
    </source>
</evidence>
<feature type="transmembrane region" description="Helical" evidence="7">
    <location>
        <begin position="317"/>
        <end position="340"/>
    </location>
</feature>
<comment type="caution">
    <text evidence="9">The sequence shown here is derived from an EMBL/GenBank/DDBJ whole genome shotgun (WGS) entry which is preliminary data.</text>
</comment>
<sequence>MNLLPLAARNLLRNRRRSATTLFAMIVGAMAILLFGGYARNINLGLQTDFVRHAGHLQIQHRDYFLFGNGNPAAYGLADYRRIIDVVRADPVLRPMLKVATPTLSLGGIAGNYAAGVSRTVIGGGVVVAEQNRMRQWNDYNFPITTKPLHLSGTTPDAVVIGTGVARVLQLCAPLAIRNCPTPHVEPATGDSVPDDIAALAGEARAQRAASDGTTIELLAANAHGAPNVARLKVVAAVPQGVKELDDMIVQMHFAAAQKLVYGGDTPKATAIVLQLAHTDQIPAARVRLEQLLAQHFPGQPLTVLDFATLNSSYGQIVGMFGAIFGFIALLIGVIVLFTVSNTMSMAVVERTVEIGTLRAIGLRRAGIRRLFVIEGALLGLAGSVAGVVVALGAAWLINHGGLSWTPPGNVEPVPLTIRVWGEYTMLLGTLLGLTLVAGISAWWPARRAARLEIVDALRHV</sequence>
<reference evidence="9 10" key="1">
    <citation type="submission" date="2019-04" db="EMBL/GenBank/DDBJ databases">
        <title>Chitiniphilus eburnea sp. nov., a novel chitinolytic bacterium isolated from aquaculture sludge.</title>
        <authorList>
            <person name="Sheng M."/>
        </authorList>
    </citation>
    <scope>NUCLEOTIDE SEQUENCE [LARGE SCALE GENOMIC DNA]</scope>
    <source>
        <strain evidence="9 10">HX-2-15</strain>
    </source>
</reference>
<keyword evidence="5 7" id="KW-1133">Transmembrane helix</keyword>